<organism evidence="2 3">
    <name type="scientific">Leishmania orientalis</name>
    <dbReference type="NCBI Taxonomy" id="2249476"/>
    <lineage>
        <taxon>Eukaryota</taxon>
        <taxon>Discoba</taxon>
        <taxon>Euglenozoa</taxon>
        <taxon>Kinetoplastea</taxon>
        <taxon>Metakinetoplastina</taxon>
        <taxon>Trypanosomatida</taxon>
        <taxon>Trypanosomatidae</taxon>
        <taxon>Leishmaniinae</taxon>
        <taxon>Leishmania</taxon>
    </lineage>
</organism>
<protein>
    <submittedName>
        <fullName evidence="2">Uncharacterized protein</fullName>
    </submittedName>
</protein>
<accession>A0A836FYM3</accession>
<dbReference type="RefSeq" id="XP_067060849.1">
    <property type="nucleotide sequence ID" value="XM_067205297.1"/>
</dbReference>
<proteinExistence type="predicted"/>
<dbReference type="GeneID" id="92359231"/>
<evidence type="ECO:0000313" key="2">
    <source>
        <dbReference type="EMBL" id="KAG5471732.1"/>
    </source>
</evidence>
<name>A0A836FYM3_9TRYP</name>
<evidence type="ECO:0000256" key="1">
    <source>
        <dbReference type="SAM" id="MobiDB-lite"/>
    </source>
</evidence>
<comment type="caution">
    <text evidence="2">The sequence shown here is derived from an EMBL/GenBank/DDBJ whole genome shotgun (WGS) entry which is preliminary data.</text>
</comment>
<feature type="compositionally biased region" description="Low complexity" evidence="1">
    <location>
        <begin position="26"/>
        <end position="39"/>
    </location>
</feature>
<evidence type="ECO:0000313" key="3">
    <source>
        <dbReference type="Proteomes" id="UP000674143"/>
    </source>
</evidence>
<dbReference type="Proteomes" id="UP000674143">
    <property type="component" value="Chromosome 31"/>
</dbReference>
<gene>
    <name evidence="2" type="ORF">LSCM4_03284</name>
</gene>
<reference evidence="2 3" key="1">
    <citation type="submission" date="2021-02" db="EMBL/GenBank/DDBJ databases">
        <title>Leishmania (Mundinia) orientalis Genome sequencing and assembly.</title>
        <authorList>
            <person name="Almutairi H."/>
            <person name="Gatherer D."/>
        </authorList>
    </citation>
    <scope>NUCLEOTIDE SEQUENCE [LARGE SCALE GENOMIC DNA]</scope>
    <source>
        <strain evidence="2">LSCM4</strain>
    </source>
</reference>
<sequence>MALLQSHAHHGSTPREAHERVRLAEGETQGGQAAAQRARWSGSCGVRPEQPRRTTACRSRTSGRRCPARPSPMRVLGTVHTRWTRGIRYSGYRWVTGRCRCRAALVLGGSCSTRSAPDRLCGAAYTEHRHSTSPE</sequence>
<dbReference type="KEGG" id="loi:92359231"/>
<dbReference type="EMBL" id="JAFHLR010000031">
    <property type="protein sequence ID" value="KAG5471732.1"/>
    <property type="molecule type" value="Genomic_DNA"/>
</dbReference>
<feature type="region of interest" description="Disordered" evidence="1">
    <location>
        <begin position="24"/>
        <end position="72"/>
    </location>
</feature>
<keyword evidence="3" id="KW-1185">Reference proteome</keyword>
<dbReference type="AlphaFoldDB" id="A0A836FYM3"/>